<gene>
    <name evidence="9" type="ORF">FYJ33_10360</name>
</gene>
<evidence type="ECO:0000256" key="2">
    <source>
        <dbReference type="ARBA" id="ARBA00022670"/>
    </source>
</evidence>
<evidence type="ECO:0000259" key="8">
    <source>
        <dbReference type="PROSITE" id="PS51935"/>
    </source>
</evidence>
<dbReference type="GO" id="GO:0008234">
    <property type="term" value="F:cysteine-type peptidase activity"/>
    <property type="evidence" value="ECO:0007669"/>
    <property type="project" value="UniProtKB-KW"/>
</dbReference>
<organism evidence="9 10">
    <name type="scientific">Inconstantimicrobium porci</name>
    <dbReference type="NCBI Taxonomy" id="2652291"/>
    <lineage>
        <taxon>Bacteria</taxon>
        <taxon>Bacillati</taxon>
        <taxon>Bacillota</taxon>
        <taxon>Clostridia</taxon>
        <taxon>Eubacteriales</taxon>
        <taxon>Clostridiaceae</taxon>
        <taxon>Inconstantimicrobium</taxon>
    </lineage>
</organism>
<feature type="domain" description="NlpC/P60" evidence="8">
    <location>
        <begin position="302"/>
        <end position="416"/>
    </location>
</feature>
<evidence type="ECO:0000313" key="10">
    <source>
        <dbReference type="Proteomes" id="UP000460287"/>
    </source>
</evidence>
<evidence type="ECO:0000256" key="7">
    <source>
        <dbReference type="SAM" id="SignalP"/>
    </source>
</evidence>
<dbReference type="EMBL" id="VULX01000015">
    <property type="protein sequence ID" value="MSR91794.1"/>
    <property type="molecule type" value="Genomic_DNA"/>
</dbReference>
<dbReference type="PROSITE" id="PS51935">
    <property type="entry name" value="NLPC_P60"/>
    <property type="match status" value="1"/>
</dbReference>
<keyword evidence="4" id="KW-0378">Hydrolase</keyword>
<dbReference type="Pfam" id="PF00877">
    <property type="entry name" value="NLPC_P60"/>
    <property type="match status" value="1"/>
</dbReference>
<protein>
    <submittedName>
        <fullName evidence="9">Bacteriocin biosynthesis protein</fullName>
    </submittedName>
</protein>
<dbReference type="InterPro" id="IPR057309">
    <property type="entry name" value="PcsB_CC"/>
</dbReference>
<feature type="coiled-coil region" evidence="6">
    <location>
        <begin position="152"/>
        <end position="221"/>
    </location>
</feature>
<evidence type="ECO:0000313" key="9">
    <source>
        <dbReference type="EMBL" id="MSR91794.1"/>
    </source>
</evidence>
<dbReference type="RefSeq" id="WP_154531691.1">
    <property type="nucleotide sequence ID" value="NZ_VULX01000015.1"/>
</dbReference>
<comment type="similarity">
    <text evidence="1">Belongs to the peptidase C40 family.</text>
</comment>
<keyword evidence="2" id="KW-0645">Protease</keyword>
<feature type="chain" id="PRO_5030987438" evidence="7">
    <location>
        <begin position="25"/>
        <end position="416"/>
    </location>
</feature>
<dbReference type="PANTHER" id="PTHR47359">
    <property type="entry name" value="PEPTIDOGLYCAN DL-ENDOPEPTIDASE CWLO"/>
    <property type="match status" value="1"/>
</dbReference>
<sequence length="416" mass="46136">MKKNTISTLLAITLLAGTSFTAFAEPLTDAQKQEMHYNKQKLDEVNSKINTLTDKIEVLDAQIEPLVKNIQENDKNIEDIKADIVLVQKDIDKVKENFEKKQQAFGERMRAIYKSGGNESYISILFSSTSISDLINKVQAVGKVMKIDKQVISDIENQKKVLDNKKQELQDKKDEINKINEKNKVEMKKLNKLKAEQQVEVDRLKEEKKKVTVNLADSEKTLIEYPISIIKKDTSSISELRNAIEMLTAARESITTDEIDNQAKEYIEKAKDIIASKQQSSSSNVTAGSESTGVSLNRGTYSGNVSSIIAYAYQFRGRPYVSGGKGPNVFDCSGFTSYVYRNAAGIEIGGWTGEQLRTGRSVSYSELQPGDLVFTNGGGHVGIYVGGGQMIHAPRTGDVVKVGPIYHYSSARRVIG</sequence>
<accession>A0A7X2MZ80</accession>
<dbReference type="GO" id="GO:0006508">
    <property type="term" value="P:proteolysis"/>
    <property type="evidence" value="ECO:0007669"/>
    <property type="project" value="UniProtKB-KW"/>
</dbReference>
<evidence type="ECO:0000256" key="5">
    <source>
        <dbReference type="ARBA" id="ARBA00022807"/>
    </source>
</evidence>
<keyword evidence="6" id="KW-0175">Coiled coil</keyword>
<dbReference type="PANTHER" id="PTHR47359:SF3">
    <property type="entry name" value="NLP_P60 DOMAIN-CONTAINING PROTEIN-RELATED"/>
    <property type="match status" value="1"/>
</dbReference>
<dbReference type="Gene3D" id="6.10.250.3150">
    <property type="match status" value="1"/>
</dbReference>
<feature type="signal peptide" evidence="7">
    <location>
        <begin position="1"/>
        <end position="24"/>
    </location>
</feature>
<dbReference type="SUPFAM" id="SSF54001">
    <property type="entry name" value="Cysteine proteinases"/>
    <property type="match status" value="1"/>
</dbReference>
<evidence type="ECO:0000256" key="1">
    <source>
        <dbReference type="ARBA" id="ARBA00007074"/>
    </source>
</evidence>
<name>A0A7X2MZ80_9CLOT</name>
<dbReference type="Pfam" id="PF24568">
    <property type="entry name" value="CC_PcsB"/>
    <property type="match status" value="1"/>
</dbReference>
<dbReference type="AlphaFoldDB" id="A0A7X2MZ80"/>
<feature type="coiled-coil region" evidence="6">
    <location>
        <begin position="42"/>
        <end position="97"/>
    </location>
</feature>
<dbReference type="InterPro" id="IPR000064">
    <property type="entry name" value="NLP_P60_dom"/>
</dbReference>
<keyword evidence="3 7" id="KW-0732">Signal</keyword>
<evidence type="ECO:0000256" key="4">
    <source>
        <dbReference type="ARBA" id="ARBA00022801"/>
    </source>
</evidence>
<dbReference type="Proteomes" id="UP000460287">
    <property type="component" value="Unassembled WGS sequence"/>
</dbReference>
<keyword evidence="5" id="KW-0788">Thiol protease</keyword>
<dbReference type="InterPro" id="IPR051794">
    <property type="entry name" value="PG_Endopeptidase_C40"/>
</dbReference>
<proteinExistence type="inferred from homology"/>
<dbReference type="InterPro" id="IPR038765">
    <property type="entry name" value="Papain-like_cys_pep_sf"/>
</dbReference>
<reference evidence="9 10" key="1">
    <citation type="submission" date="2019-08" db="EMBL/GenBank/DDBJ databases">
        <title>In-depth cultivation of the pig gut microbiome towards novel bacterial diversity and tailored functional studies.</title>
        <authorList>
            <person name="Wylensek D."/>
            <person name="Hitch T.C.A."/>
            <person name="Clavel T."/>
        </authorList>
    </citation>
    <scope>NUCLEOTIDE SEQUENCE [LARGE SCALE GENOMIC DNA]</scope>
    <source>
        <strain evidence="9 10">WCA-383-APC-5B</strain>
    </source>
</reference>
<evidence type="ECO:0000256" key="6">
    <source>
        <dbReference type="SAM" id="Coils"/>
    </source>
</evidence>
<keyword evidence="10" id="KW-1185">Reference proteome</keyword>
<comment type="caution">
    <text evidence="9">The sequence shown here is derived from an EMBL/GenBank/DDBJ whole genome shotgun (WGS) entry which is preliminary data.</text>
</comment>
<dbReference type="Gene3D" id="3.90.1720.10">
    <property type="entry name" value="endopeptidase domain like (from Nostoc punctiforme)"/>
    <property type="match status" value="1"/>
</dbReference>
<evidence type="ECO:0000256" key="3">
    <source>
        <dbReference type="ARBA" id="ARBA00022729"/>
    </source>
</evidence>